<feature type="domain" description="Helix-turn-helix" evidence="1">
    <location>
        <begin position="5"/>
        <end position="51"/>
    </location>
</feature>
<dbReference type="AlphaFoldDB" id="A0A9D5Q833"/>
<reference evidence="2" key="1">
    <citation type="submission" date="2019-11" db="EMBL/GenBank/DDBJ databases">
        <title>Microbial mats filling the niche in hypersaline microbial mats.</title>
        <authorList>
            <person name="Wong H.L."/>
            <person name="Macleod F.I."/>
            <person name="White R.A. III"/>
            <person name="Burns B.P."/>
        </authorList>
    </citation>
    <scope>NUCLEOTIDE SEQUENCE</scope>
    <source>
        <strain evidence="2">Rbin_158</strain>
    </source>
</reference>
<protein>
    <submittedName>
        <fullName evidence="2">Helix-turn-helix domain-containing protein</fullName>
    </submittedName>
</protein>
<evidence type="ECO:0000313" key="2">
    <source>
        <dbReference type="EMBL" id="MBD3326922.1"/>
    </source>
</evidence>
<dbReference type="InterPro" id="IPR009061">
    <property type="entry name" value="DNA-bd_dom_put_sf"/>
</dbReference>
<evidence type="ECO:0000313" key="3">
    <source>
        <dbReference type="Proteomes" id="UP000649604"/>
    </source>
</evidence>
<proteinExistence type="predicted"/>
<name>A0A9D5Q833_9BACT</name>
<evidence type="ECO:0000259" key="1">
    <source>
        <dbReference type="Pfam" id="PF12728"/>
    </source>
</evidence>
<organism evidence="2 3">
    <name type="scientific">candidate division KSB3 bacterium</name>
    <dbReference type="NCBI Taxonomy" id="2044937"/>
    <lineage>
        <taxon>Bacteria</taxon>
        <taxon>candidate division KSB3</taxon>
    </lineage>
</organism>
<dbReference type="Pfam" id="PF12728">
    <property type="entry name" value="HTH_17"/>
    <property type="match status" value="1"/>
</dbReference>
<dbReference type="SUPFAM" id="SSF46955">
    <property type="entry name" value="Putative DNA-binding domain"/>
    <property type="match status" value="1"/>
</dbReference>
<comment type="caution">
    <text evidence="2">The sequence shown here is derived from an EMBL/GenBank/DDBJ whole genome shotgun (WGS) entry which is preliminary data.</text>
</comment>
<gene>
    <name evidence="2" type="ORF">GF339_20220</name>
</gene>
<dbReference type="Proteomes" id="UP000649604">
    <property type="component" value="Unassembled WGS sequence"/>
</dbReference>
<accession>A0A9D5Q833</accession>
<sequence length="72" mass="8389">MNEKFLTVKELAARWKKSRRQIYAMKNKGELPYTLLGGSIRFPIDKIEHYEASHTFEGYLAENSPQAATRRT</sequence>
<dbReference type="EMBL" id="WJJP01000661">
    <property type="protein sequence ID" value="MBD3326922.1"/>
    <property type="molecule type" value="Genomic_DNA"/>
</dbReference>
<dbReference type="InterPro" id="IPR041657">
    <property type="entry name" value="HTH_17"/>
</dbReference>